<organism evidence="1 2">
    <name type="scientific">Microbacterium phage Zeta1847</name>
    <dbReference type="NCBI Taxonomy" id="2201444"/>
    <lineage>
        <taxon>Viruses</taxon>
        <taxon>Duplodnaviria</taxon>
        <taxon>Heunggongvirae</taxon>
        <taxon>Uroviricota</taxon>
        <taxon>Caudoviricetes</taxon>
        <taxon>Casidaviridae</taxon>
        <taxon>Zetavirus</taxon>
        <taxon>Zetavirus zeta1847</taxon>
    </lineage>
</organism>
<evidence type="ECO:0000313" key="2">
    <source>
        <dbReference type="Proteomes" id="UP000251243"/>
    </source>
</evidence>
<evidence type="ECO:0000313" key="1">
    <source>
        <dbReference type="EMBL" id="AWY06666.1"/>
    </source>
</evidence>
<accession>A0A2Z4Q9B8</accession>
<gene>
    <name evidence="1" type="primary">32</name>
    <name evidence="1" type="ORF">SEA_ZETA1847_32</name>
</gene>
<protein>
    <submittedName>
        <fullName evidence="1">Uncharacterized protein</fullName>
    </submittedName>
</protein>
<dbReference type="RefSeq" id="YP_009803155.1">
    <property type="nucleotide sequence ID" value="NC_047992.1"/>
</dbReference>
<keyword evidence="2" id="KW-1185">Reference proteome</keyword>
<reference evidence="2" key="1">
    <citation type="submission" date="2018-04" db="EMBL/GenBank/DDBJ databases">
        <authorList>
            <person name="Go L.Y."/>
            <person name="Mitchell J.A."/>
        </authorList>
    </citation>
    <scope>NUCLEOTIDE SEQUENCE [LARGE SCALE GENOMIC DNA]</scope>
</reference>
<dbReference type="KEGG" id="vg:54993715"/>
<proteinExistence type="predicted"/>
<dbReference type="Proteomes" id="UP000251243">
    <property type="component" value="Segment"/>
</dbReference>
<dbReference type="EMBL" id="MH271320">
    <property type="protein sequence ID" value="AWY06666.1"/>
    <property type="molecule type" value="Genomic_DNA"/>
</dbReference>
<name>A0A2Z4Q9B8_9CAUD</name>
<dbReference type="GeneID" id="54993715"/>
<sequence>MMSAPEVALAYEVGDPKLADLGDPTFTALRDRLDDYTV</sequence>